<dbReference type="InterPro" id="IPR050109">
    <property type="entry name" value="HTH-type_TetR-like_transc_reg"/>
</dbReference>
<feature type="domain" description="HTH tetR-type" evidence="5">
    <location>
        <begin position="6"/>
        <end position="66"/>
    </location>
</feature>
<dbReference type="EMBL" id="LK021337">
    <property type="protein sequence ID" value="CDQ42640.1"/>
    <property type="molecule type" value="Genomic_DNA"/>
</dbReference>
<dbReference type="InterPro" id="IPR009057">
    <property type="entry name" value="Homeodomain-like_sf"/>
</dbReference>
<dbReference type="PROSITE" id="PS50977">
    <property type="entry name" value="HTH_TETR_2"/>
    <property type="match status" value="1"/>
</dbReference>
<dbReference type="GO" id="GO:0003700">
    <property type="term" value="F:DNA-binding transcription factor activity"/>
    <property type="evidence" value="ECO:0007669"/>
    <property type="project" value="TreeGrafter"/>
</dbReference>
<sequence>MSAPNKETRERLLEAAERLFAERGVDAVPMREISREAGSKNVVAGQYWFGDRDGLVKALLDKHNPEIESRRHALLDAYEAAGTDDVALLAGALVRPLGAKLDQGIAGAGFLRTMSDLLTRPDPSVEPLGVGSPTSSMQRWRAMLEPLLEPEAVLLHRRFLTTRFVVVELALRARTDRTEHALFLSHLIDVAAGQLLAPVSAETRRLRSLRVDSTKGTPPQ</sequence>
<dbReference type="Gene3D" id="1.10.357.10">
    <property type="entry name" value="Tetracycline Repressor, domain 2"/>
    <property type="match status" value="1"/>
</dbReference>
<organism evidence="6 7">
    <name type="scientific">Mycolicibacterium neoaurum</name>
    <name type="common">Mycobacterium neoaurum</name>
    <dbReference type="NCBI Taxonomy" id="1795"/>
    <lineage>
        <taxon>Bacteria</taxon>
        <taxon>Bacillati</taxon>
        <taxon>Actinomycetota</taxon>
        <taxon>Actinomycetes</taxon>
        <taxon>Mycobacteriales</taxon>
        <taxon>Mycobacteriaceae</taxon>
        <taxon>Mycolicibacterium</taxon>
    </lineage>
</organism>
<dbReference type="Proteomes" id="UP000028864">
    <property type="component" value="Unassembled WGS sequence"/>
</dbReference>
<dbReference type="SUPFAM" id="SSF46689">
    <property type="entry name" value="Homeodomain-like"/>
    <property type="match status" value="1"/>
</dbReference>
<dbReference type="AlphaFoldDB" id="A0AAV2WEU5"/>
<dbReference type="PANTHER" id="PTHR30055">
    <property type="entry name" value="HTH-TYPE TRANSCRIPTIONAL REGULATOR RUTR"/>
    <property type="match status" value="1"/>
</dbReference>
<dbReference type="Pfam" id="PF00440">
    <property type="entry name" value="TetR_N"/>
    <property type="match status" value="1"/>
</dbReference>
<dbReference type="InterPro" id="IPR001647">
    <property type="entry name" value="HTH_TetR"/>
</dbReference>
<gene>
    <name evidence="6" type="ORF">BN1047_00496</name>
</gene>
<evidence type="ECO:0000313" key="7">
    <source>
        <dbReference type="Proteomes" id="UP000028864"/>
    </source>
</evidence>
<evidence type="ECO:0000256" key="1">
    <source>
        <dbReference type="ARBA" id="ARBA00023015"/>
    </source>
</evidence>
<proteinExistence type="predicted"/>
<dbReference type="GO" id="GO:0000976">
    <property type="term" value="F:transcription cis-regulatory region binding"/>
    <property type="evidence" value="ECO:0007669"/>
    <property type="project" value="TreeGrafter"/>
</dbReference>
<evidence type="ECO:0000259" key="5">
    <source>
        <dbReference type="PROSITE" id="PS50977"/>
    </source>
</evidence>
<evidence type="ECO:0000256" key="2">
    <source>
        <dbReference type="ARBA" id="ARBA00023125"/>
    </source>
</evidence>
<reference evidence="6" key="1">
    <citation type="submission" date="2014-05" db="EMBL/GenBank/DDBJ databases">
        <authorList>
            <person name="Urmite Genomes"/>
        </authorList>
    </citation>
    <scope>NUCLEOTIDE SEQUENCE</scope>
    <source>
        <strain evidence="6">DSM 44074</strain>
    </source>
</reference>
<evidence type="ECO:0000256" key="3">
    <source>
        <dbReference type="ARBA" id="ARBA00023163"/>
    </source>
</evidence>
<dbReference type="RefSeq" id="WP_030134175.1">
    <property type="nucleotide sequence ID" value="NZ_CP074376.1"/>
</dbReference>
<keyword evidence="2 4" id="KW-0238">DNA-binding</keyword>
<accession>A0AAV2WEU5</accession>
<keyword evidence="3" id="KW-0804">Transcription</keyword>
<name>A0AAV2WEU5_MYCNE</name>
<evidence type="ECO:0000256" key="4">
    <source>
        <dbReference type="PROSITE-ProRule" id="PRU00335"/>
    </source>
</evidence>
<reference evidence="6" key="2">
    <citation type="submission" date="2015-09" db="EMBL/GenBank/DDBJ databases">
        <title>Draft genome sequence of Mycobacterium neoaurum DSM 44074.</title>
        <authorList>
            <person name="Croce O."/>
            <person name="Robert C."/>
            <person name="Raoult D."/>
            <person name="Drancourt M."/>
        </authorList>
    </citation>
    <scope>NUCLEOTIDE SEQUENCE</scope>
    <source>
        <strain evidence="6">DSM 44074</strain>
    </source>
</reference>
<dbReference type="PANTHER" id="PTHR30055:SF234">
    <property type="entry name" value="HTH-TYPE TRANSCRIPTIONAL REGULATOR BETI"/>
    <property type="match status" value="1"/>
</dbReference>
<evidence type="ECO:0000313" key="6">
    <source>
        <dbReference type="EMBL" id="CDQ42640.1"/>
    </source>
</evidence>
<feature type="DNA-binding region" description="H-T-H motif" evidence="4">
    <location>
        <begin position="29"/>
        <end position="48"/>
    </location>
</feature>
<protein>
    <submittedName>
        <fullName evidence="6">TetR family transcriptional regulator</fullName>
    </submittedName>
</protein>
<keyword evidence="1" id="KW-0805">Transcription regulation</keyword>